<dbReference type="GO" id="GO:0004413">
    <property type="term" value="F:homoserine kinase activity"/>
    <property type="evidence" value="ECO:0007669"/>
    <property type="project" value="UniProtKB-UniRule"/>
</dbReference>
<keyword evidence="4 7" id="KW-0547">Nucleotide-binding</keyword>
<keyword evidence="5 7" id="KW-0418">Kinase</keyword>
<evidence type="ECO:0000256" key="6">
    <source>
        <dbReference type="ARBA" id="ARBA00022840"/>
    </source>
</evidence>
<dbReference type="EMBL" id="CP072943">
    <property type="protein sequence ID" value="QTX31588.1"/>
    <property type="molecule type" value="Genomic_DNA"/>
</dbReference>
<evidence type="ECO:0000256" key="5">
    <source>
        <dbReference type="ARBA" id="ARBA00022777"/>
    </source>
</evidence>
<comment type="pathway">
    <text evidence="7">Amino-acid biosynthesis; L-threonine biosynthesis; L-threonine from L-aspartate: step 4/5.</text>
</comment>
<feature type="domain" description="GHMP kinase N-terminal" evidence="9">
    <location>
        <begin position="62"/>
        <end position="144"/>
    </location>
</feature>
<dbReference type="AlphaFoldDB" id="A0A9Q7ALD2"/>
<dbReference type="Gene3D" id="3.30.230.10">
    <property type="match status" value="1"/>
</dbReference>
<dbReference type="EC" id="2.7.1.39" evidence="7 8"/>
<name>A0A9Q7ALD2_9BACT</name>
<keyword evidence="12" id="KW-1185">Reference proteome</keyword>
<gene>
    <name evidence="7" type="primary">thrB</name>
    <name evidence="11" type="ORF">KAR29_09455</name>
</gene>
<keyword evidence="2 7" id="KW-0808">Transferase</keyword>
<dbReference type="InterPro" id="IPR020568">
    <property type="entry name" value="Ribosomal_Su5_D2-typ_SF"/>
</dbReference>
<dbReference type="SUPFAM" id="SSF54211">
    <property type="entry name" value="Ribosomal protein S5 domain 2-like"/>
    <property type="match status" value="1"/>
</dbReference>
<dbReference type="PANTHER" id="PTHR20861:SF1">
    <property type="entry name" value="HOMOSERINE KINASE"/>
    <property type="match status" value="1"/>
</dbReference>
<dbReference type="GO" id="GO:0005737">
    <property type="term" value="C:cytoplasm"/>
    <property type="evidence" value="ECO:0007669"/>
    <property type="project" value="UniProtKB-SubCell"/>
</dbReference>
<comment type="catalytic activity">
    <reaction evidence="7">
        <text>L-homoserine + ATP = O-phospho-L-homoserine + ADP + H(+)</text>
        <dbReference type="Rhea" id="RHEA:13985"/>
        <dbReference type="ChEBI" id="CHEBI:15378"/>
        <dbReference type="ChEBI" id="CHEBI:30616"/>
        <dbReference type="ChEBI" id="CHEBI:57476"/>
        <dbReference type="ChEBI" id="CHEBI:57590"/>
        <dbReference type="ChEBI" id="CHEBI:456216"/>
        <dbReference type="EC" id="2.7.1.39"/>
    </reaction>
</comment>
<dbReference type="InterPro" id="IPR013750">
    <property type="entry name" value="GHMP_kinase_C_dom"/>
</dbReference>
<accession>A0A9Q7ALD2</accession>
<protein>
    <recommendedName>
        <fullName evidence="7 8">Homoserine kinase</fullName>
        <shortName evidence="7">HK</shortName>
        <shortName evidence="7">HSK</shortName>
        <ecNumber evidence="7 8">2.7.1.39</ecNumber>
    </recommendedName>
</protein>
<comment type="function">
    <text evidence="7">Catalyzes the ATP-dependent phosphorylation of L-homoserine to L-homoserine phosphate.</text>
</comment>
<feature type="domain" description="GHMP kinase C-terminal" evidence="10">
    <location>
        <begin position="216"/>
        <end position="283"/>
    </location>
</feature>
<dbReference type="InterPro" id="IPR000870">
    <property type="entry name" value="Homoserine_kinase"/>
</dbReference>
<dbReference type="HAMAP" id="MF_00384">
    <property type="entry name" value="Homoser_kinase"/>
    <property type="match status" value="1"/>
</dbReference>
<evidence type="ECO:0000259" key="9">
    <source>
        <dbReference type="Pfam" id="PF00288"/>
    </source>
</evidence>
<organism evidence="11 12">
    <name type="scientific">Aminithiophilus ramosus</name>
    <dbReference type="NCBI Taxonomy" id="3029084"/>
    <lineage>
        <taxon>Bacteria</taxon>
        <taxon>Thermotogati</taxon>
        <taxon>Synergistota</taxon>
        <taxon>Synergistia</taxon>
        <taxon>Synergistales</taxon>
        <taxon>Aminithiophilaceae</taxon>
        <taxon>Aminithiophilus</taxon>
    </lineage>
</organism>
<dbReference type="PANTHER" id="PTHR20861">
    <property type="entry name" value="HOMOSERINE/4-DIPHOSPHOCYTIDYL-2-C-METHYL-D-ERYTHRITOL KINASE"/>
    <property type="match status" value="1"/>
</dbReference>
<evidence type="ECO:0000256" key="2">
    <source>
        <dbReference type="ARBA" id="ARBA00022679"/>
    </source>
</evidence>
<dbReference type="InterPro" id="IPR006204">
    <property type="entry name" value="GHMP_kinase_N_dom"/>
</dbReference>
<comment type="subcellular location">
    <subcellularLocation>
        <location evidence="7">Cytoplasm</location>
    </subcellularLocation>
</comment>
<evidence type="ECO:0000256" key="7">
    <source>
        <dbReference type="HAMAP-Rule" id="MF_00384"/>
    </source>
</evidence>
<comment type="similarity">
    <text evidence="7">Belongs to the GHMP kinase family. Homoserine kinase subfamily.</text>
</comment>
<sequence>MKTPFRVRVPASSANLGSGFDTVGLGLALYNDYEILDLLPEGEFVIDVIGEGSGELQNPQANLVVKSYLRACSEWGTASPGLSLRSVNAIPLCRGLGSSAGAVVGGVLIANALRDRPLPREELLPLMTAIEGHPDNIVPCCLGGMVVSCWDGRELRHVRLRSLPREIVTVVAVPEVRVSTSTARAALPEQVSLQDAVFNVGRVALFAASWAMGRWEELPWAMDDRLHQQFRAKLFPGGETILEKVRLHRECLGVAISGSGPSVLAFVKGNPQAVASTMCRVFSDHGVRSRFFVLDVDDEGAQVLSLVPEEVL</sequence>
<evidence type="ECO:0000259" key="10">
    <source>
        <dbReference type="Pfam" id="PF08544"/>
    </source>
</evidence>
<keyword evidence="3 7" id="KW-0791">Threonine biosynthesis</keyword>
<evidence type="ECO:0000256" key="3">
    <source>
        <dbReference type="ARBA" id="ARBA00022697"/>
    </source>
</evidence>
<comment type="caution">
    <text evidence="7">Lacks conserved residue(s) required for the propagation of feature annotation.</text>
</comment>
<dbReference type="Proteomes" id="UP000671879">
    <property type="component" value="Chromosome"/>
</dbReference>
<dbReference type="SUPFAM" id="SSF55060">
    <property type="entry name" value="GHMP Kinase, C-terminal domain"/>
    <property type="match status" value="1"/>
</dbReference>
<keyword evidence="6 7" id="KW-0067">ATP-binding</keyword>
<dbReference type="PRINTS" id="PR00958">
    <property type="entry name" value="HOMSERKINASE"/>
</dbReference>
<evidence type="ECO:0000256" key="8">
    <source>
        <dbReference type="NCBIfam" id="TIGR00191"/>
    </source>
</evidence>
<dbReference type="InterPro" id="IPR014721">
    <property type="entry name" value="Ribsml_uS5_D2-typ_fold_subgr"/>
</dbReference>
<evidence type="ECO:0000313" key="11">
    <source>
        <dbReference type="EMBL" id="QTX31588.1"/>
    </source>
</evidence>
<dbReference type="Gene3D" id="3.30.70.890">
    <property type="entry name" value="GHMP kinase, C-terminal domain"/>
    <property type="match status" value="1"/>
</dbReference>
<dbReference type="GO" id="GO:0005524">
    <property type="term" value="F:ATP binding"/>
    <property type="evidence" value="ECO:0007669"/>
    <property type="project" value="UniProtKB-UniRule"/>
</dbReference>
<dbReference type="RefSeq" id="WP_274372754.1">
    <property type="nucleotide sequence ID" value="NZ_CP072943.1"/>
</dbReference>
<dbReference type="GO" id="GO:0009088">
    <property type="term" value="P:threonine biosynthetic process"/>
    <property type="evidence" value="ECO:0007669"/>
    <property type="project" value="UniProtKB-UniRule"/>
</dbReference>
<dbReference type="NCBIfam" id="TIGR00191">
    <property type="entry name" value="thrB"/>
    <property type="match status" value="1"/>
</dbReference>
<reference evidence="12" key="1">
    <citation type="submission" date="2021-04" db="EMBL/GenBank/DDBJ databases">
        <title>A novel Synergistetes isolate from a pyrite-forming mixed culture.</title>
        <authorList>
            <person name="Bunk B."/>
            <person name="Sproer C."/>
            <person name="Spring S."/>
            <person name="Pester M."/>
        </authorList>
    </citation>
    <scope>NUCLEOTIDE SEQUENCE [LARGE SCALE GENOMIC DNA]</scope>
    <source>
        <strain evidence="12">J.5.4.2-T.3.5.2</strain>
    </source>
</reference>
<dbReference type="Pfam" id="PF00288">
    <property type="entry name" value="GHMP_kinases_N"/>
    <property type="match status" value="1"/>
</dbReference>
<evidence type="ECO:0000256" key="4">
    <source>
        <dbReference type="ARBA" id="ARBA00022741"/>
    </source>
</evidence>
<evidence type="ECO:0000313" key="12">
    <source>
        <dbReference type="Proteomes" id="UP000671879"/>
    </source>
</evidence>
<dbReference type="Pfam" id="PF08544">
    <property type="entry name" value="GHMP_kinases_C"/>
    <property type="match status" value="1"/>
</dbReference>
<dbReference type="InterPro" id="IPR036554">
    <property type="entry name" value="GHMP_kinase_C_sf"/>
</dbReference>
<evidence type="ECO:0000256" key="1">
    <source>
        <dbReference type="ARBA" id="ARBA00022605"/>
    </source>
</evidence>
<keyword evidence="1 7" id="KW-0028">Amino-acid biosynthesis</keyword>
<dbReference type="PIRSF" id="PIRSF000676">
    <property type="entry name" value="Homoser_kin"/>
    <property type="match status" value="1"/>
</dbReference>
<keyword evidence="7" id="KW-0963">Cytoplasm</keyword>
<dbReference type="KEGG" id="aram:KAR29_09455"/>
<proteinExistence type="inferred from homology"/>